<dbReference type="Pfam" id="PF00107">
    <property type="entry name" value="ADH_zinc_N"/>
    <property type="match status" value="1"/>
</dbReference>
<dbReference type="InterPro" id="IPR020843">
    <property type="entry name" value="ER"/>
</dbReference>
<dbReference type="SUPFAM" id="SSF50129">
    <property type="entry name" value="GroES-like"/>
    <property type="match status" value="1"/>
</dbReference>
<dbReference type="InterPro" id="IPR045010">
    <property type="entry name" value="MDR_fam"/>
</dbReference>
<dbReference type="FunFam" id="3.40.50.720:FF:000121">
    <property type="entry name" value="Prostaglandin reductase 2"/>
    <property type="match status" value="1"/>
</dbReference>
<name>A0A381ZP49_9ZZZZ</name>
<feature type="domain" description="Enoyl reductase (ER)" evidence="2">
    <location>
        <begin position="19"/>
        <end position="333"/>
    </location>
</feature>
<organism evidence="3">
    <name type="scientific">marine metagenome</name>
    <dbReference type="NCBI Taxonomy" id="408172"/>
    <lineage>
        <taxon>unclassified sequences</taxon>
        <taxon>metagenomes</taxon>
        <taxon>ecological metagenomes</taxon>
    </lineage>
</organism>
<gene>
    <name evidence="3" type="ORF">METZ01_LOCUS143910</name>
</gene>
<proteinExistence type="predicted"/>
<dbReference type="PANTHER" id="PTHR43205">
    <property type="entry name" value="PROSTAGLANDIN REDUCTASE"/>
    <property type="match status" value="1"/>
</dbReference>
<sequence>MSITNKKWILKTRPVDLVKESDFEFIEEVLPEIEDGEILIANNYLSADPTQRMWLTDAPGYMPPIQIGEVVRSGGIGTVLESKNPKYTKGDLVTGMVGWQTHTISTGKAENAFRVIPNVLPIPTMLNVLGLTGITAYYGLLDVGQPKAGETVLVSGAAGATGSVVAQIAKIKGCNVIGIAGGEEKCAWLLEDCGLDHVIDYKNSDVHKELPKVASSGIDVYFDNVGGPLLETVLWHINLNARVVICGAISGYLAGELPPGPRNIINLLVQRARMEGFLVLDYLSRADEAIEHLAAWLLEGKIKHREDIQEGIENCPETLNRLFTGKNLGKQILKI</sequence>
<dbReference type="Gene3D" id="3.40.50.720">
    <property type="entry name" value="NAD(P)-binding Rossmann-like Domain"/>
    <property type="match status" value="1"/>
</dbReference>
<evidence type="ECO:0000256" key="1">
    <source>
        <dbReference type="ARBA" id="ARBA00023002"/>
    </source>
</evidence>
<dbReference type="SMART" id="SM00829">
    <property type="entry name" value="PKS_ER"/>
    <property type="match status" value="1"/>
</dbReference>
<keyword evidence="1" id="KW-0560">Oxidoreductase</keyword>
<protein>
    <recommendedName>
        <fullName evidence="2">Enoyl reductase (ER) domain-containing protein</fullName>
    </recommendedName>
</protein>
<evidence type="ECO:0000313" key="3">
    <source>
        <dbReference type="EMBL" id="SVA91056.1"/>
    </source>
</evidence>
<dbReference type="EMBL" id="UINC01022110">
    <property type="protein sequence ID" value="SVA91056.1"/>
    <property type="molecule type" value="Genomic_DNA"/>
</dbReference>
<dbReference type="AlphaFoldDB" id="A0A381ZP49"/>
<dbReference type="Pfam" id="PF16884">
    <property type="entry name" value="ADH_N_2"/>
    <property type="match status" value="1"/>
</dbReference>
<dbReference type="InterPro" id="IPR013149">
    <property type="entry name" value="ADH-like_C"/>
</dbReference>
<dbReference type="GO" id="GO:0016628">
    <property type="term" value="F:oxidoreductase activity, acting on the CH-CH group of donors, NAD or NADP as acceptor"/>
    <property type="evidence" value="ECO:0007669"/>
    <property type="project" value="InterPro"/>
</dbReference>
<accession>A0A381ZP49</accession>
<dbReference type="InterPro" id="IPR041694">
    <property type="entry name" value="ADH_N_2"/>
</dbReference>
<dbReference type="InterPro" id="IPR036291">
    <property type="entry name" value="NAD(P)-bd_dom_sf"/>
</dbReference>
<dbReference type="InterPro" id="IPR011032">
    <property type="entry name" value="GroES-like_sf"/>
</dbReference>
<reference evidence="3" key="1">
    <citation type="submission" date="2018-05" db="EMBL/GenBank/DDBJ databases">
        <authorList>
            <person name="Lanie J.A."/>
            <person name="Ng W.-L."/>
            <person name="Kazmierczak K.M."/>
            <person name="Andrzejewski T.M."/>
            <person name="Davidsen T.M."/>
            <person name="Wayne K.J."/>
            <person name="Tettelin H."/>
            <person name="Glass J.I."/>
            <person name="Rusch D."/>
            <person name="Podicherti R."/>
            <person name="Tsui H.-C.T."/>
            <person name="Winkler M.E."/>
        </authorList>
    </citation>
    <scope>NUCLEOTIDE SEQUENCE</scope>
</reference>
<dbReference type="SUPFAM" id="SSF51735">
    <property type="entry name" value="NAD(P)-binding Rossmann-fold domains"/>
    <property type="match status" value="1"/>
</dbReference>
<dbReference type="PANTHER" id="PTHR43205:SF42">
    <property type="entry name" value="ALCOHOL DEHYDROGENASE, ZINC-CONTAINING (AFU_ORTHOLOGUE AFUA_7G04530)"/>
    <property type="match status" value="1"/>
</dbReference>
<evidence type="ECO:0000259" key="2">
    <source>
        <dbReference type="SMART" id="SM00829"/>
    </source>
</evidence>
<dbReference type="CDD" id="cd05288">
    <property type="entry name" value="PGDH"/>
    <property type="match status" value="1"/>
</dbReference>
<dbReference type="Gene3D" id="3.90.180.10">
    <property type="entry name" value="Medium-chain alcohol dehydrogenases, catalytic domain"/>
    <property type="match status" value="1"/>
</dbReference>